<keyword evidence="3" id="KW-1185">Reference proteome</keyword>
<evidence type="ECO:0000313" key="2">
    <source>
        <dbReference type="EMBL" id="OCK81953.1"/>
    </source>
</evidence>
<dbReference type="Proteomes" id="UP000250266">
    <property type="component" value="Unassembled WGS sequence"/>
</dbReference>
<feature type="domain" description="Heterokaryon incompatibility" evidence="1">
    <location>
        <begin position="1"/>
        <end position="91"/>
    </location>
</feature>
<organism evidence="2 3">
    <name type="scientific">Lepidopterella palustris CBS 459.81</name>
    <dbReference type="NCBI Taxonomy" id="1314670"/>
    <lineage>
        <taxon>Eukaryota</taxon>
        <taxon>Fungi</taxon>
        <taxon>Dikarya</taxon>
        <taxon>Ascomycota</taxon>
        <taxon>Pezizomycotina</taxon>
        <taxon>Dothideomycetes</taxon>
        <taxon>Pleosporomycetidae</taxon>
        <taxon>Mytilinidiales</taxon>
        <taxon>Argynnaceae</taxon>
        <taxon>Lepidopterella</taxon>
    </lineage>
</organism>
<dbReference type="OrthoDB" id="2157530at2759"/>
<gene>
    <name evidence="2" type="ORF">K432DRAFT_403340</name>
</gene>
<evidence type="ECO:0000259" key="1">
    <source>
        <dbReference type="Pfam" id="PF06985"/>
    </source>
</evidence>
<dbReference type="PANTHER" id="PTHR24148:SF80">
    <property type="entry name" value="HETEROKARYON INCOMPATIBILITY DOMAIN-CONTAINING PROTEIN"/>
    <property type="match status" value="1"/>
</dbReference>
<accession>A0A8E2EDQ8</accession>
<evidence type="ECO:0000313" key="3">
    <source>
        <dbReference type="Proteomes" id="UP000250266"/>
    </source>
</evidence>
<dbReference type="InterPro" id="IPR052895">
    <property type="entry name" value="HetReg/Transcr_Mod"/>
</dbReference>
<sequence length="162" mass="18580">MGHIYRQAAGVVIYLGEGIEDLDLTRYLLLVTSEAAQENDQQQAHMKFHTSYFSNQESGQPVIPPAYAPEWDTLHDFFRRPYFSRVWALQEVILASTDPTVLCNDWKLDSSEIFQAAALYQSSGLRRAPTAPDQSFHAVLMAECRFALKSVDRKHRDMWNLL</sequence>
<reference evidence="2 3" key="1">
    <citation type="journal article" date="2016" name="Nat. Commun.">
        <title>Ectomycorrhizal ecology is imprinted in the genome of the dominant symbiotic fungus Cenococcum geophilum.</title>
        <authorList>
            <consortium name="DOE Joint Genome Institute"/>
            <person name="Peter M."/>
            <person name="Kohler A."/>
            <person name="Ohm R.A."/>
            <person name="Kuo A."/>
            <person name="Krutzmann J."/>
            <person name="Morin E."/>
            <person name="Arend M."/>
            <person name="Barry K.W."/>
            <person name="Binder M."/>
            <person name="Choi C."/>
            <person name="Clum A."/>
            <person name="Copeland A."/>
            <person name="Grisel N."/>
            <person name="Haridas S."/>
            <person name="Kipfer T."/>
            <person name="LaButti K."/>
            <person name="Lindquist E."/>
            <person name="Lipzen A."/>
            <person name="Maire R."/>
            <person name="Meier B."/>
            <person name="Mihaltcheva S."/>
            <person name="Molinier V."/>
            <person name="Murat C."/>
            <person name="Poggeler S."/>
            <person name="Quandt C.A."/>
            <person name="Sperisen C."/>
            <person name="Tritt A."/>
            <person name="Tisserant E."/>
            <person name="Crous P.W."/>
            <person name="Henrissat B."/>
            <person name="Nehls U."/>
            <person name="Egli S."/>
            <person name="Spatafora J.W."/>
            <person name="Grigoriev I.V."/>
            <person name="Martin F.M."/>
        </authorList>
    </citation>
    <scope>NUCLEOTIDE SEQUENCE [LARGE SCALE GENOMIC DNA]</scope>
    <source>
        <strain evidence="2 3">CBS 459.81</strain>
    </source>
</reference>
<name>A0A8E2EDQ8_9PEZI</name>
<protein>
    <recommendedName>
        <fullName evidence="1">Heterokaryon incompatibility domain-containing protein</fullName>
    </recommendedName>
</protein>
<proteinExistence type="predicted"/>
<dbReference type="Pfam" id="PF06985">
    <property type="entry name" value="HET"/>
    <property type="match status" value="1"/>
</dbReference>
<dbReference type="InterPro" id="IPR010730">
    <property type="entry name" value="HET"/>
</dbReference>
<dbReference type="AlphaFoldDB" id="A0A8E2EDQ8"/>
<dbReference type="PANTHER" id="PTHR24148">
    <property type="entry name" value="ANKYRIN REPEAT DOMAIN-CONTAINING PROTEIN 39 HOMOLOG-RELATED"/>
    <property type="match status" value="1"/>
</dbReference>
<dbReference type="EMBL" id="KV744903">
    <property type="protein sequence ID" value="OCK81953.1"/>
    <property type="molecule type" value="Genomic_DNA"/>
</dbReference>